<dbReference type="Pfam" id="PF06179">
    <property type="entry name" value="Med22"/>
    <property type="match status" value="1"/>
</dbReference>
<keyword evidence="5" id="KW-0804">Transcription</keyword>
<evidence type="ECO:0000256" key="7">
    <source>
        <dbReference type="ARBA" id="ARBA00025687"/>
    </source>
</evidence>
<dbReference type="AlphaFoldDB" id="A0AB39ZXE6"/>
<evidence type="ECO:0000256" key="1">
    <source>
        <dbReference type="ARBA" id="ARBA00004123"/>
    </source>
</evidence>
<evidence type="ECO:0000256" key="2">
    <source>
        <dbReference type="ARBA" id="ARBA00005942"/>
    </source>
</evidence>
<comment type="function">
    <text evidence="7">Component of the Mediator complex, a coactivator involved in the regulated transcription of nearly all RNA polymerase II-dependent genes. Mediator functions as a bridge to convey information from gene-specific regulatory proteins to the basal RNA polymerase II transcription machinery. Mediator is recruited to promoters by direct interactions with regulatory proteins and serves as a scaffold for the assembly of a functional preinitiation complex with RNA polymerase II and the general transcription factors.</text>
</comment>
<reference evidence="10" key="2">
    <citation type="submission" date="2025-08" db="UniProtKB">
        <authorList>
            <consortium name="RefSeq"/>
        </authorList>
    </citation>
    <scope>IDENTIFICATION</scope>
</reference>
<comment type="subcellular location">
    <subcellularLocation>
        <location evidence="1">Nucleus</location>
    </subcellularLocation>
</comment>
<dbReference type="Proteomes" id="UP001652628">
    <property type="component" value="Chromosome 2L"/>
</dbReference>
<protein>
    <recommendedName>
        <fullName evidence="3">Mediator of RNA polymerase II transcription subunit 22</fullName>
    </recommendedName>
    <alternativeName>
        <fullName evidence="8">Mediator complex subunit 22</fullName>
    </alternativeName>
</protein>
<dbReference type="InterPro" id="IPR009332">
    <property type="entry name" value="Med22"/>
</dbReference>
<dbReference type="RefSeq" id="XP_016945217.1">
    <property type="nucleotide sequence ID" value="XM_017089728.4"/>
</dbReference>
<dbReference type="GO" id="GO:0006357">
    <property type="term" value="P:regulation of transcription by RNA polymerase II"/>
    <property type="evidence" value="ECO:0007669"/>
    <property type="project" value="InterPro"/>
</dbReference>
<comment type="similarity">
    <text evidence="2">Belongs to the Mediator complex subunit 22 family.</text>
</comment>
<keyword evidence="9" id="KW-1185">Reference proteome</keyword>
<sequence>MANTPQAKHALLMSFKSQLSADVSSMLVNFEEILKMACRDRNGQIQETTQYEIDALEMQVRAANVVRAADSLMKLVNDLKEYHILNDFPGIDEELKKNCELLQAKTVEYDEKIGKLAQDMADELVALEEEFYEYGSRNLD</sequence>
<reference evidence="9" key="1">
    <citation type="submission" date="2025-05" db="UniProtKB">
        <authorList>
            <consortium name="RefSeq"/>
        </authorList>
    </citation>
    <scope>NUCLEOTIDE SEQUENCE [LARGE SCALE GENOMIC DNA]</scope>
</reference>
<organism evidence="9 10">
    <name type="scientific">Drosophila suzukii</name>
    <name type="common">Spotted-wing drosophila fruit fly</name>
    <dbReference type="NCBI Taxonomy" id="28584"/>
    <lineage>
        <taxon>Eukaryota</taxon>
        <taxon>Metazoa</taxon>
        <taxon>Ecdysozoa</taxon>
        <taxon>Arthropoda</taxon>
        <taxon>Hexapoda</taxon>
        <taxon>Insecta</taxon>
        <taxon>Pterygota</taxon>
        <taxon>Neoptera</taxon>
        <taxon>Endopterygota</taxon>
        <taxon>Diptera</taxon>
        <taxon>Brachycera</taxon>
        <taxon>Muscomorpha</taxon>
        <taxon>Ephydroidea</taxon>
        <taxon>Drosophilidae</taxon>
        <taxon>Drosophila</taxon>
        <taxon>Sophophora</taxon>
    </lineage>
</organism>
<evidence type="ECO:0000256" key="8">
    <source>
        <dbReference type="ARBA" id="ARBA00031962"/>
    </source>
</evidence>
<keyword evidence="6" id="KW-0539">Nucleus</keyword>
<gene>
    <name evidence="10" type="primary">LOC108021154</name>
</gene>
<evidence type="ECO:0000256" key="6">
    <source>
        <dbReference type="ARBA" id="ARBA00023242"/>
    </source>
</evidence>
<dbReference type="PANTHER" id="PTHR12434">
    <property type="entry name" value="MEDIATOR OF RNA POLYMERASE II TRANSCRIPTION SUBUNIT 22"/>
    <property type="match status" value="1"/>
</dbReference>
<evidence type="ECO:0000256" key="3">
    <source>
        <dbReference type="ARBA" id="ARBA00019695"/>
    </source>
</evidence>
<proteinExistence type="inferred from homology"/>
<evidence type="ECO:0000313" key="10">
    <source>
        <dbReference type="RefSeq" id="XP_016945217.1"/>
    </source>
</evidence>
<dbReference type="GeneID" id="108021154"/>
<name>A0AB39ZXE6_DROSZ</name>
<evidence type="ECO:0000256" key="5">
    <source>
        <dbReference type="ARBA" id="ARBA00023163"/>
    </source>
</evidence>
<dbReference type="PANTHER" id="PTHR12434:SF6">
    <property type="entry name" value="MEDIATOR OF RNA POLYMERASE II TRANSCRIPTION SUBUNIT 22"/>
    <property type="match status" value="1"/>
</dbReference>
<dbReference type="GO" id="GO:0003712">
    <property type="term" value="F:transcription coregulator activity"/>
    <property type="evidence" value="ECO:0007669"/>
    <property type="project" value="InterPro"/>
</dbReference>
<accession>A0AB39ZXE6</accession>
<keyword evidence="4" id="KW-0805">Transcription regulation</keyword>
<dbReference type="GO" id="GO:0016592">
    <property type="term" value="C:mediator complex"/>
    <property type="evidence" value="ECO:0007669"/>
    <property type="project" value="InterPro"/>
</dbReference>
<evidence type="ECO:0000256" key="4">
    <source>
        <dbReference type="ARBA" id="ARBA00023015"/>
    </source>
</evidence>
<evidence type="ECO:0000313" key="9">
    <source>
        <dbReference type="Proteomes" id="UP001652628"/>
    </source>
</evidence>